<dbReference type="Proteomes" id="UP000005953">
    <property type="component" value="Unassembled WGS sequence"/>
</dbReference>
<protein>
    <recommendedName>
        <fullName evidence="12">Replication restart protein PriA</fullName>
    </recommendedName>
    <alternativeName>
        <fullName evidence="12">ATP-dependent DNA helicase PriA</fullName>
        <ecNumber evidence="12">5.6.2.4</ecNumber>
    </alternativeName>
    <alternativeName>
        <fullName evidence="12">DNA 3'-5' helicase PriA</fullName>
    </alternativeName>
</protein>
<evidence type="ECO:0000256" key="3">
    <source>
        <dbReference type="ARBA" id="ARBA00022723"/>
    </source>
</evidence>
<dbReference type="GO" id="GO:0003677">
    <property type="term" value="F:DNA binding"/>
    <property type="evidence" value="ECO:0007669"/>
    <property type="project" value="UniProtKB-UniRule"/>
</dbReference>
<feature type="binding site" evidence="12">
    <location>
        <position position="451"/>
    </location>
    <ligand>
        <name>Zn(2+)</name>
        <dbReference type="ChEBI" id="CHEBI:29105"/>
        <label>2</label>
    </ligand>
</feature>
<dbReference type="GO" id="GO:0008270">
    <property type="term" value="F:zinc ion binding"/>
    <property type="evidence" value="ECO:0007669"/>
    <property type="project" value="UniProtKB-UniRule"/>
</dbReference>
<keyword evidence="2 12" id="KW-0235">DNA replication</keyword>
<keyword evidence="9 12" id="KW-0238">DNA-binding</keyword>
<keyword evidence="6 12" id="KW-0347">Helicase</keyword>
<dbReference type="GO" id="GO:1990077">
    <property type="term" value="C:primosome complex"/>
    <property type="evidence" value="ECO:0007669"/>
    <property type="project" value="UniProtKB-UniRule"/>
</dbReference>
<dbReference type="GO" id="GO:0006310">
    <property type="term" value="P:DNA recombination"/>
    <property type="evidence" value="ECO:0007669"/>
    <property type="project" value="InterPro"/>
</dbReference>
<dbReference type="InterPro" id="IPR040498">
    <property type="entry name" value="PriA_CRR"/>
</dbReference>
<dbReference type="Pfam" id="PF18074">
    <property type="entry name" value="PriA_C"/>
    <property type="match status" value="1"/>
</dbReference>
<feature type="binding site" evidence="12">
    <location>
        <position position="469"/>
    </location>
    <ligand>
        <name>Zn(2+)</name>
        <dbReference type="ChEBI" id="CHEBI:29105"/>
        <label>2</label>
    </ligand>
</feature>
<feature type="binding site" evidence="12">
    <location>
        <position position="439"/>
    </location>
    <ligand>
        <name>Zn(2+)</name>
        <dbReference type="ChEBI" id="CHEBI:29105"/>
        <label>1</label>
    </ligand>
</feature>
<evidence type="ECO:0000256" key="8">
    <source>
        <dbReference type="ARBA" id="ARBA00022840"/>
    </source>
</evidence>
<dbReference type="GO" id="GO:0016887">
    <property type="term" value="F:ATP hydrolysis activity"/>
    <property type="evidence" value="ECO:0007669"/>
    <property type="project" value="RHEA"/>
</dbReference>
<evidence type="ECO:0000259" key="13">
    <source>
        <dbReference type="PROSITE" id="PS51192"/>
    </source>
</evidence>
<dbReference type="HAMAP" id="MF_00983">
    <property type="entry name" value="PriA"/>
    <property type="match status" value="1"/>
</dbReference>
<dbReference type="Gene3D" id="3.40.50.300">
    <property type="entry name" value="P-loop containing nucleotide triphosphate hydrolases"/>
    <property type="match status" value="2"/>
</dbReference>
<dbReference type="GO" id="GO:0006269">
    <property type="term" value="P:DNA replication, synthesis of primer"/>
    <property type="evidence" value="ECO:0007669"/>
    <property type="project" value="UniProtKB-KW"/>
</dbReference>
<evidence type="ECO:0000256" key="2">
    <source>
        <dbReference type="ARBA" id="ARBA00022705"/>
    </source>
</evidence>
<feature type="binding site" evidence="12">
    <location>
        <position position="448"/>
    </location>
    <ligand>
        <name>Zn(2+)</name>
        <dbReference type="ChEBI" id="CHEBI:29105"/>
        <label>2</label>
    </ligand>
</feature>
<keyword evidence="7 12" id="KW-0862">Zinc</keyword>
<evidence type="ECO:0000313" key="15">
    <source>
        <dbReference type="Proteomes" id="UP000005953"/>
    </source>
</evidence>
<dbReference type="GO" id="GO:0043138">
    <property type="term" value="F:3'-5' DNA helicase activity"/>
    <property type="evidence" value="ECO:0007669"/>
    <property type="project" value="UniProtKB-EC"/>
</dbReference>
<evidence type="ECO:0000256" key="6">
    <source>
        <dbReference type="ARBA" id="ARBA00022806"/>
    </source>
</evidence>
<dbReference type="Pfam" id="PF17764">
    <property type="entry name" value="PriA_3primeBD"/>
    <property type="match status" value="1"/>
</dbReference>
<dbReference type="InterPro" id="IPR014001">
    <property type="entry name" value="Helicase_ATP-bd"/>
</dbReference>
<dbReference type="Gene3D" id="3.40.1440.60">
    <property type="entry name" value="PriA, 3(prime) DNA-binding domain"/>
    <property type="match status" value="1"/>
</dbReference>
<dbReference type="CDD" id="cd18804">
    <property type="entry name" value="SF2_C_priA"/>
    <property type="match status" value="1"/>
</dbReference>
<evidence type="ECO:0000256" key="10">
    <source>
        <dbReference type="ARBA" id="ARBA00023235"/>
    </source>
</evidence>
<dbReference type="EC" id="5.6.2.4" evidence="12"/>
<proteinExistence type="inferred from homology"/>
<keyword evidence="4 12" id="KW-0547">Nucleotide-binding</keyword>
<comment type="subunit">
    <text evidence="12">Component of the replication restart primosome.</text>
</comment>
<comment type="similarity">
    <text evidence="12">Belongs to the helicase family. PriA subfamily.</text>
</comment>
<comment type="catalytic activity">
    <reaction evidence="12">
        <text>Couples ATP hydrolysis with the unwinding of duplex DNA by translocating in the 3'-5' direction.</text>
        <dbReference type="EC" id="5.6.2.4"/>
    </reaction>
</comment>
<dbReference type="OrthoDB" id="9759544at2"/>
<dbReference type="GO" id="GO:0006302">
    <property type="term" value="P:double-strand break repair"/>
    <property type="evidence" value="ECO:0007669"/>
    <property type="project" value="InterPro"/>
</dbReference>
<evidence type="ECO:0000313" key="14">
    <source>
        <dbReference type="EMBL" id="EAR08917.1"/>
    </source>
</evidence>
<gene>
    <name evidence="12" type="primary">priA</name>
    <name evidence="14" type="ORF">MED297_04587</name>
</gene>
<comment type="catalytic activity">
    <reaction evidence="11 12">
        <text>ATP + H2O = ADP + phosphate + H(+)</text>
        <dbReference type="Rhea" id="RHEA:13065"/>
        <dbReference type="ChEBI" id="CHEBI:15377"/>
        <dbReference type="ChEBI" id="CHEBI:15378"/>
        <dbReference type="ChEBI" id="CHEBI:30616"/>
        <dbReference type="ChEBI" id="CHEBI:43474"/>
        <dbReference type="ChEBI" id="CHEBI:456216"/>
        <dbReference type="EC" id="5.6.2.4"/>
    </reaction>
</comment>
<evidence type="ECO:0000256" key="9">
    <source>
        <dbReference type="ARBA" id="ARBA00023125"/>
    </source>
</evidence>
<dbReference type="PANTHER" id="PTHR30580">
    <property type="entry name" value="PRIMOSOMAL PROTEIN N"/>
    <property type="match status" value="1"/>
</dbReference>
<dbReference type="Pfam" id="PF18319">
    <property type="entry name" value="Zn_ribbon_PriA"/>
    <property type="match status" value="1"/>
</dbReference>
<feature type="binding site" evidence="12">
    <location>
        <position position="479"/>
    </location>
    <ligand>
        <name>Zn(2+)</name>
        <dbReference type="ChEBI" id="CHEBI:29105"/>
        <label>1</label>
    </ligand>
</feature>
<feature type="binding site" evidence="12">
    <location>
        <position position="466"/>
    </location>
    <ligand>
        <name>Zn(2+)</name>
        <dbReference type="ChEBI" id="CHEBI:29105"/>
        <label>2</label>
    </ligand>
</feature>
<keyword evidence="5 12" id="KW-0378">Hydrolase</keyword>
<feature type="domain" description="Helicase ATP-binding" evidence="13">
    <location>
        <begin position="214"/>
        <end position="380"/>
    </location>
</feature>
<dbReference type="InterPro" id="IPR042115">
    <property type="entry name" value="PriA_3primeBD_sf"/>
</dbReference>
<keyword evidence="3 12" id="KW-0479">Metal-binding</keyword>
<keyword evidence="10 12" id="KW-0413">Isomerase</keyword>
<dbReference type="CDD" id="cd17929">
    <property type="entry name" value="DEXHc_priA"/>
    <property type="match status" value="1"/>
</dbReference>
<dbReference type="STRING" id="314283.MED297_04587"/>
<evidence type="ECO:0000256" key="5">
    <source>
        <dbReference type="ARBA" id="ARBA00022801"/>
    </source>
</evidence>
<organism evidence="14 15">
    <name type="scientific">Reinekea blandensis MED297</name>
    <dbReference type="NCBI Taxonomy" id="314283"/>
    <lineage>
        <taxon>Bacteria</taxon>
        <taxon>Pseudomonadati</taxon>
        <taxon>Pseudomonadota</taxon>
        <taxon>Gammaproteobacteria</taxon>
        <taxon>Oceanospirillales</taxon>
        <taxon>Saccharospirillaceae</taxon>
        <taxon>Reinekea</taxon>
    </lineage>
</organism>
<evidence type="ECO:0000256" key="7">
    <source>
        <dbReference type="ARBA" id="ARBA00022833"/>
    </source>
</evidence>
<keyword evidence="8 12" id="KW-0067">ATP-binding</keyword>
<sequence>MTSLLIESPDTICVAVPGPFSTPLTYACSKPVAPGCRVEVPLGKRSVIGVVVEQRPDEQLDMAKLRAVERILDDTPVLPTDILALAEWMSRYYLHEFASPYLLALPGLLRKGEAATLPTETWLNLTVAGEAIDPAQLKRSTQHQAIMTQLQQSGRLPWSHLRAQGFTRPQAQALEKKQLLSLDETCDNDPIPPTGQLAEPSLTLNDEQSAALDQVSEARFAPFLLEGITGSGKTEVYLQAIERCLSRGHRALVLIPEIGLTPQTVARFERRFRDRCVILHSGLTDKQRTLAWLQANHGQAAIVIGTRSAVLTPIPDLGLIVIDEEHDASFKQQDTLRYQARDVALKRAQLADIPIILGTATPSLETLHNALTGRFGHLQLKERAGGARLPTIELIDMRRQQQQHGLSERLLIRIREHLNDGNQVLLFLNRRGFAPSWFCHSCGWIADCVFCDAHLTYHHHGHINICHHCGHREPPPTVCPDCHSRDLSAMGTGTERAEQLLESAFADVPIIRFDRDVASTRLKFEQQLEKTAEDGPAIIVGTQMLAKGHHFHRVTLVGVWDSDGGLFSADLRAKERMGQLLTQVAGRSGRGERTGEVLIQTYYPDNPIFQPLTEHDYRSFAFSLLEERRKTRLPPFGFVAVVRADSAFAERAEELLATMTSYLLEHHAVRVLGPLPALLSRRAGKHRFMLIIQADRRSALHEALVPLHRHYPRQTRQVSWHIDIDPADLA</sequence>
<feature type="binding site" evidence="12">
    <location>
        <position position="482"/>
    </location>
    <ligand>
        <name>Zn(2+)</name>
        <dbReference type="ChEBI" id="CHEBI:29105"/>
        <label>1</label>
    </ligand>
</feature>
<dbReference type="InterPro" id="IPR005259">
    <property type="entry name" value="PriA"/>
</dbReference>
<dbReference type="GO" id="GO:0006270">
    <property type="term" value="P:DNA replication initiation"/>
    <property type="evidence" value="ECO:0007669"/>
    <property type="project" value="TreeGrafter"/>
</dbReference>
<dbReference type="SMART" id="SM00487">
    <property type="entry name" value="DEXDc"/>
    <property type="match status" value="1"/>
</dbReference>
<dbReference type="NCBIfam" id="TIGR00595">
    <property type="entry name" value="priA"/>
    <property type="match status" value="1"/>
</dbReference>
<dbReference type="GO" id="GO:0005524">
    <property type="term" value="F:ATP binding"/>
    <property type="evidence" value="ECO:0007669"/>
    <property type="project" value="UniProtKB-UniRule"/>
</dbReference>
<feature type="binding site" evidence="12">
    <location>
        <position position="442"/>
    </location>
    <ligand>
        <name>Zn(2+)</name>
        <dbReference type="ChEBI" id="CHEBI:29105"/>
        <label>1</label>
    </ligand>
</feature>
<dbReference type="FunFam" id="3.40.50.300:FF:000489">
    <property type="entry name" value="Primosome assembly protein PriA"/>
    <property type="match status" value="1"/>
</dbReference>
<evidence type="ECO:0000256" key="4">
    <source>
        <dbReference type="ARBA" id="ARBA00022741"/>
    </source>
</evidence>
<evidence type="ECO:0000256" key="11">
    <source>
        <dbReference type="ARBA" id="ARBA00048988"/>
    </source>
</evidence>
<keyword evidence="1 12" id="KW-0639">Primosome</keyword>
<accession>A4BGC2</accession>
<comment type="cofactor">
    <cofactor evidence="12">
        <name>Zn(2+)</name>
        <dbReference type="ChEBI" id="CHEBI:29105"/>
    </cofactor>
    <text evidence="12">Binds 2 zinc ions per subunit.</text>
</comment>
<dbReference type="HOGENOM" id="CLU_013353_3_1_6"/>
<dbReference type="SUPFAM" id="SSF52540">
    <property type="entry name" value="P-loop containing nucleoside triphosphate hydrolases"/>
    <property type="match status" value="2"/>
</dbReference>
<dbReference type="InterPro" id="IPR027417">
    <property type="entry name" value="P-loop_NTPase"/>
</dbReference>
<keyword evidence="15" id="KW-1185">Reference proteome</keyword>
<dbReference type="InterPro" id="IPR011545">
    <property type="entry name" value="DEAD/DEAH_box_helicase_dom"/>
</dbReference>
<dbReference type="Pfam" id="PF00270">
    <property type="entry name" value="DEAD"/>
    <property type="match status" value="1"/>
</dbReference>
<dbReference type="EMBL" id="AAOE01000015">
    <property type="protein sequence ID" value="EAR08917.1"/>
    <property type="molecule type" value="Genomic_DNA"/>
</dbReference>
<evidence type="ECO:0000256" key="1">
    <source>
        <dbReference type="ARBA" id="ARBA00022515"/>
    </source>
</evidence>
<dbReference type="PROSITE" id="PS51192">
    <property type="entry name" value="HELICASE_ATP_BIND_1"/>
    <property type="match status" value="1"/>
</dbReference>
<dbReference type="RefSeq" id="WP_008047850.1">
    <property type="nucleotide sequence ID" value="NZ_CH724154.1"/>
</dbReference>
<dbReference type="AlphaFoldDB" id="A4BGC2"/>
<dbReference type="NCBIfam" id="NF004067">
    <property type="entry name" value="PRK05580.1-4"/>
    <property type="match status" value="1"/>
</dbReference>
<comment type="function">
    <text evidence="12">Initiates the restart of stalled replication forks, which reloads the replicative helicase on sites other than the origin of replication. Recognizes and binds to abandoned replication forks and remodels them to uncover a helicase loading site. Promotes assembly of the primosome at these replication forks.</text>
</comment>
<comment type="caution">
    <text evidence="14">The sequence shown here is derived from an EMBL/GenBank/DDBJ whole genome shotgun (WGS) entry which is preliminary data.</text>
</comment>
<name>A4BGC2_9GAMM</name>
<dbReference type="InterPro" id="IPR041236">
    <property type="entry name" value="PriA_C"/>
</dbReference>
<evidence type="ECO:0000256" key="12">
    <source>
        <dbReference type="HAMAP-Rule" id="MF_00983"/>
    </source>
</evidence>
<reference evidence="14 15" key="1">
    <citation type="submission" date="2006-02" db="EMBL/GenBank/DDBJ databases">
        <authorList>
            <person name="Pinhassi J."/>
            <person name="Pedros-Alio C."/>
            <person name="Ferriera S."/>
            <person name="Johnson J."/>
            <person name="Kravitz S."/>
            <person name="Halpern A."/>
            <person name="Remington K."/>
            <person name="Beeson K."/>
            <person name="Tran B."/>
            <person name="Rogers Y.-H."/>
            <person name="Friedman R."/>
            <person name="Venter J.C."/>
        </authorList>
    </citation>
    <scope>NUCLEOTIDE SEQUENCE [LARGE SCALE GENOMIC DNA]</scope>
    <source>
        <strain evidence="14 15">MED297</strain>
    </source>
</reference>
<dbReference type="PANTHER" id="PTHR30580:SF0">
    <property type="entry name" value="PRIMOSOMAL PROTEIN N"/>
    <property type="match status" value="1"/>
</dbReference>
<dbReference type="InterPro" id="IPR041222">
    <property type="entry name" value="PriA_3primeBD"/>
</dbReference>